<keyword evidence="2" id="KW-1185">Reference proteome</keyword>
<protein>
    <submittedName>
        <fullName evidence="1">Uncharacterized protein</fullName>
    </submittedName>
</protein>
<name>A0A3P6REM2_CYLGO</name>
<dbReference type="AlphaFoldDB" id="A0A3P6REM2"/>
<dbReference type="OrthoDB" id="5876272at2759"/>
<organism evidence="1 2">
    <name type="scientific">Cylicostephanus goldi</name>
    <name type="common">Nematode worm</name>
    <dbReference type="NCBI Taxonomy" id="71465"/>
    <lineage>
        <taxon>Eukaryota</taxon>
        <taxon>Metazoa</taxon>
        <taxon>Ecdysozoa</taxon>
        <taxon>Nematoda</taxon>
        <taxon>Chromadorea</taxon>
        <taxon>Rhabditida</taxon>
        <taxon>Rhabditina</taxon>
        <taxon>Rhabditomorpha</taxon>
        <taxon>Strongyloidea</taxon>
        <taxon>Strongylidae</taxon>
        <taxon>Cylicostephanus</taxon>
    </lineage>
</organism>
<evidence type="ECO:0000313" key="2">
    <source>
        <dbReference type="Proteomes" id="UP000271889"/>
    </source>
</evidence>
<gene>
    <name evidence="1" type="ORF">CGOC_LOCUS4038</name>
</gene>
<accession>A0A3P6REM2</accession>
<sequence length="253" mass="29294">IHIANFSYLAKSSQLRAELEDFYGGLTLTCAQLVDNEPRSLGFVYNIDYLCNDNVFERYKPFMNYDQYERLDNSTELPFKMSSANLKMDVAWDDWSCCSACCCSVALCGLYANEKKCHEIDSYRTRRGLLSVFLLDPQKKVKIRNKTVSAELNQLLRISPYREKGIAIYSSFMLRQPRFKTHLFDEYLKDPVTYFLSKRGHDFDDYAGVGMFYEEQDCSGMEQKLNCSVLAACRGEIVEEVRFARYSSNIFGT</sequence>
<proteinExistence type="predicted"/>
<feature type="non-terminal residue" evidence="1">
    <location>
        <position position="1"/>
    </location>
</feature>
<dbReference type="EMBL" id="UYRV01010645">
    <property type="protein sequence ID" value="VDK57577.1"/>
    <property type="molecule type" value="Genomic_DNA"/>
</dbReference>
<reference evidence="1 2" key="1">
    <citation type="submission" date="2018-11" db="EMBL/GenBank/DDBJ databases">
        <authorList>
            <consortium name="Pathogen Informatics"/>
        </authorList>
    </citation>
    <scope>NUCLEOTIDE SEQUENCE [LARGE SCALE GENOMIC DNA]</scope>
</reference>
<dbReference type="Proteomes" id="UP000271889">
    <property type="component" value="Unassembled WGS sequence"/>
</dbReference>
<evidence type="ECO:0000313" key="1">
    <source>
        <dbReference type="EMBL" id="VDK57577.1"/>
    </source>
</evidence>